<evidence type="ECO:0000256" key="14">
    <source>
        <dbReference type="RuleBase" id="RU003658"/>
    </source>
</evidence>
<dbReference type="FunFam" id="3.20.20.70:FF:000009">
    <property type="entry name" value="1-(5-phosphoribosyl)-5-[(5-phosphoribosylamino)methylideneamino] imidazole-4-carboxamide isomerase"/>
    <property type="match status" value="1"/>
</dbReference>
<evidence type="ECO:0000256" key="2">
    <source>
        <dbReference type="ARBA" id="ARBA00004496"/>
    </source>
</evidence>
<dbReference type="EMBL" id="LNQL01000001">
    <property type="protein sequence ID" value="KSU50191.1"/>
    <property type="molecule type" value="Genomic_DNA"/>
</dbReference>
<keyword evidence="9 12" id="KW-0368">Histidine biosynthesis</keyword>
<dbReference type="Proteomes" id="UP000053797">
    <property type="component" value="Unassembled WGS sequence"/>
</dbReference>
<evidence type="ECO:0000256" key="10">
    <source>
        <dbReference type="ARBA" id="ARBA00023235"/>
    </source>
</evidence>
<name>A0A0V8GJ55_9BACL</name>
<feature type="active site" description="Proton acceptor" evidence="12">
    <location>
        <position position="8"/>
    </location>
</feature>
<dbReference type="PANTHER" id="PTHR43090:SF2">
    <property type="entry name" value="1-(5-PHOSPHORIBOSYL)-5-[(5-PHOSPHORIBOSYLAMINO)METHYLIDENEAMINO] IMIDAZOLE-4-CARBOXAMIDE ISOMERASE"/>
    <property type="match status" value="1"/>
</dbReference>
<sequence>MQLYPAIDLMSGQAVRLKQGDFDQQTFFGDALTIAKRFKEDGATAIHLIDLDGAKAGEPLHLNLIADIKKETGLFVEAGGGVRNIETVEAYVGAGIDRILVGTVALEDEALLEQMIALAGDKLAVALDAKEGIVQTRGWLEASGWTLEEAMTHLIGKGIKTFLYTDISRDGMMMGPDVDGLDRLKREGVELIASGGVTTVDDVARLKEIGMDGAVVGRALLDGSLALKEVLRVC</sequence>
<comment type="subcellular location">
    <subcellularLocation>
        <location evidence="2 12 14">Cytoplasm</location>
    </subcellularLocation>
</comment>
<comment type="similarity">
    <text evidence="4 12 13">Belongs to the HisA/HisF family.</text>
</comment>
<protein>
    <recommendedName>
        <fullName evidence="6 12">1-(5-phosphoribosyl)-5-[(5-phosphoribosylamino)methylideneamino] imidazole-4-carboxamide isomerase</fullName>
        <ecNumber evidence="5 12">5.3.1.16</ecNumber>
    </recommendedName>
    <alternativeName>
        <fullName evidence="11 12">Phosphoribosylformimino-5-aminoimidazole carboxamide ribotide isomerase</fullName>
    </alternativeName>
</protein>
<evidence type="ECO:0000256" key="4">
    <source>
        <dbReference type="ARBA" id="ARBA00009667"/>
    </source>
</evidence>
<dbReference type="UniPathway" id="UPA00031">
    <property type="reaction ID" value="UER00009"/>
</dbReference>
<evidence type="ECO:0000313" key="16">
    <source>
        <dbReference type="Proteomes" id="UP000053797"/>
    </source>
</evidence>
<reference evidence="15 16" key="1">
    <citation type="journal article" date="2015" name="Int. J. Syst. Evol. Microbiol.">
        <title>Exiguobacterium enclense sp. nov., isolated from sediment.</title>
        <authorList>
            <person name="Dastager S.G."/>
            <person name="Mawlankar R."/>
            <person name="Sonalkar V.V."/>
            <person name="Thorat M.N."/>
            <person name="Mual P."/>
            <person name="Verma A."/>
            <person name="Krishnamurthi S."/>
            <person name="Tang S.K."/>
            <person name="Li W.J."/>
        </authorList>
    </citation>
    <scope>NUCLEOTIDE SEQUENCE [LARGE SCALE GENOMIC DNA]</scope>
    <source>
        <strain evidence="15 16">NIO-1109</strain>
    </source>
</reference>
<dbReference type="InterPro" id="IPR006063">
    <property type="entry name" value="HisA_bact_arch"/>
</dbReference>
<organism evidence="15 16">
    <name type="scientific">Exiguobacterium indicum</name>
    <dbReference type="NCBI Taxonomy" id="296995"/>
    <lineage>
        <taxon>Bacteria</taxon>
        <taxon>Bacillati</taxon>
        <taxon>Bacillota</taxon>
        <taxon>Bacilli</taxon>
        <taxon>Bacillales</taxon>
        <taxon>Bacillales Family XII. Incertae Sedis</taxon>
        <taxon>Exiguobacterium</taxon>
    </lineage>
</organism>
<dbReference type="InterPro" id="IPR011060">
    <property type="entry name" value="RibuloseP-bd_barrel"/>
</dbReference>
<dbReference type="SUPFAM" id="SSF51366">
    <property type="entry name" value="Ribulose-phoshate binding barrel"/>
    <property type="match status" value="1"/>
</dbReference>
<dbReference type="RefSeq" id="WP_029342450.1">
    <property type="nucleotide sequence ID" value="NZ_FMYN01000001.1"/>
</dbReference>
<evidence type="ECO:0000256" key="12">
    <source>
        <dbReference type="HAMAP-Rule" id="MF_01014"/>
    </source>
</evidence>
<dbReference type="Gene3D" id="3.20.20.70">
    <property type="entry name" value="Aldolase class I"/>
    <property type="match status" value="1"/>
</dbReference>
<dbReference type="NCBIfam" id="TIGR00007">
    <property type="entry name" value="1-(5-phosphoribosyl)-5-[(5-phosphoribosylamino)methylideneamino]imidazole-4-carboxamide isomerase"/>
    <property type="match status" value="1"/>
</dbReference>
<gene>
    <name evidence="12" type="primary">hisA</name>
    <name evidence="15" type="ORF">AS033_02105</name>
</gene>
<dbReference type="InterPro" id="IPR023016">
    <property type="entry name" value="HisA/PriA"/>
</dbReference>
<proteinExistence type="inferred from homology"/>
<dbReference type="InterPro" id="IPR006062">
    <property type="entry name" value="His_biosynth"/>
</dbReference>
<keyword evidence="10 12" id="KW-0413">Isomerase</keyword>
<keyword evidence="7 12" id="KW-0963">Cytoplasm</keyword>
<keyword evidence="8 12" id="KW-0028">Amino-acid biosynthesis</keyword>
<feature type="active site" description="Proton donor" evidence="12">
    <location>
        <position position="128"/>
    </location>
</feature>
<dbReference type="GO" id="GO:0005737">
    <property type="term" value="C:cytoplasm"/>
    <property type="evidence" value="ECO:0007669"/>
    <property type="project" value="UniProtKB-SubCell"/>
</dbReference>
<evidence type="ECO:0000256" key="9">
    <source>
        <dbReference type="ARBA" id="ARBA00023102"/>
    </source>
</evidence>
<dbReference type="HAMAP" id="MF_01014">
    <property type="entry name" value="HisA"/>
    <property type="match status" value="1"/>
</dbReference>
<dbReference type="PANTHER" id="PTHR43090">
    <property type="entry name" value="1-(5-PHOSPHORIBOSYL)-5-[(5-PHOSPHORIBOSYLAMINO)METHYLIDENEAMINO] IMIDAZOLE-4-CARBOXAMIDE ISOMERASE"/>
    <property type="match status" value="1"/>
</dbReference>
<dbReference type="AlphaFoldDB" id="A0A0V8GJ55"/>
<dbReference type="OrthoDB" id="9807749at2"/>
<accession>A0A0V8GJ55</accession>
<evidence type="ECO:0000256" key="3">
    <source>
        <dbReference type="ARBA" id="ARBA00005133"/>
    </source>
</evidence>
<comment type="catalytic activity">
    <reaction evidence="1 12 14">
        <text>1-(5-phospho-beta-D-ribosyl)-5-[(5-phospho-beta-D-ribosylamino)methylideneamino]imidazole-4-carboxamide = 5-[(5-phospho-1-deoxy-D-ribulos-1-ylimino)methylamino]-1-(5-phospho-beta-D-ribosyl)imidazole-4-carboxamide</text>
        <dbReference type="Rhea" id="RHEA:15469"/>
        <dbReference type="ChEBI" id="CHEBI:58435"/>
        <dbReference type="ChEBI" id="CHEBI:58525"/>
        <dbReference type="EC" id="5.3.1.16"/>
    </reaction>
</comment>
<evidence type="ECO:0000256" key="6">
    <source>
        <dbReference type="ARBA" id="ARBA00018464"/>
    </source>
</evidence>
<evidence type="ECO:0000256" key="1">
    <source>
        <dbReference type="ARBA" id="ARBA00000901"/>
    </source>
</evidence>
<dbReference type="GeneID" id="88812596"/>
<dbReference type="CDD" id="cd04732">
    <property type="entry name" value="HisA"/>
    <property type="match status" value="1"/>
</dbReference>
<evidence type="ECO:0000256" key="5">
    <source>
        <dbReference type="ARBA" id="ARBA00012550"/>
    </source>
</evidence>
<evidence type="ECO:0000256" key="11">
    <source>
        <dbReference type="ARBA" id="ARBA00030547"/>
    </source>
</evidence>
<evidence type="ECO:0000256" key="7">
    <source>
        <dbReference type="ARBA" id="ARBA00022490"/>
    </source>
</evidence>
<dbReference type="InterPro" id="IPR044524">
    <property type="entry name" value="Isoase_HisA-like"/>
</dbReference>
<evidence type="ECO:0000313" key="15">
    <source>
        <dbReference type="EMBL" id="KSU50191.1"/>
    </source>
</evidence>
<dbReference type="EC" id="5.3.1.16" evidence="5 12"/>
<evidence type="ECO:0000256" key="13">
    <source>
        <dbReference type="RuleBase" id="RU003657"/>
    </source>
</evidence>
<comment type="caution">
    <text evidence="15">The sequence shown here is derived from an EMBL/GenBank/DDBJ whole genome shotgun (WGS) entry which is preliminary data.</text>
</comment>
<dbReference type="GO" id="GO:0003949">
    <property type="term" value="F:1-(5-phosphoribosyl)-5-[(5-phosphoribosylamino)methylideneamino]imidazole-4-carboxamide isomerase activity"/>
    <property type="evidence" value="ECO:0007669"/>
    <property type="project" value="UniProtKB-UniRule"/>
</dbReference>
<dbReference type="Pfam" id="PF00977">
    <property type="entry name" value="His_biosynth"/>
    <property type="match status" value="1"/>
</dbReference>
<dbReference type="InterPro" id="IPR013785">
    <property type="entry name" value="Aldolase_TIM"/>
</dbReference>
<dbReference type="GO" id="GO:0000162">
    <property type="term" value="P:L-tryptophan biosynthetic process"/>
    <property type="evidence" value="ECO:0007669"/>
    <property type="project" value="TreeGrafter"/>
</dbReference>
<dbReference type="GO" id="GO:0000105">
    <property type="term" value="P:L-histidine biosynthetic process"/>
    <property type="evidence" value="ECO:0007669"/>
    <property type="project" value="UniProtKB-UniRule"/>
</dbReference>
<evidence type="ECO:0000256" key="8">
    <source>
        <dbReference type="ARBA" id="ARBA00022605"/>
    </source>
</evidence>
<comment type="pathway">
    <text evidence="3 12 14">Amino-acid biosynthesis; L-histidine biosynthesis; L-histidine from 5-phospho-alpha-D-ribose 1-diphosphate: step 4/9.</text>
</comment>